<dbReference type="Proteomes" id="UP000188354">
    <property type="component" value="Chromosome LG06"/>
</dbReference>
<sequence length="71" mass="7576">MAHVNRNISRIVFFIVFIVGFVLAAEARSQGSEFSEAPAPSPDVGAGFLVTYSGAFLCSSLFLSLILLVSH</sequence>
<evidence type="ECO:0000256" key="2">
    <source>
        <dbReference type="SAM" id="SignalP"/>
    </source>
</evidence>
<dbReference type="AlphaFoldDB" id="A0A4P1RED1"/>
<protein>
    <submittedName>
        <fullName evidence="3">Uncharacterized protein</fullName>
    </submittedName>
</protein>
<feature type="transmembrane region" description="Helical" evidence="1">
    <location>
        <begin position="48"/>
        <end position="69"/>
    </location>
</feature>
<feature type="chain" id="PRO_5020039724" evidence="2">
    <location>
        <begin position="25"/>
        <end position="71"/>
    </location>
</feature>
<dbReference type="PANTHER" id="PTHR33659">
    <property type="entry name" value="PROTEIN, PUTATIVE-RELATED-RELATED"/>
    <property type="match status" value="1"/>
</dbReference>
<keyword evidence="1" id="KW-0812">Transmembrane</keyword>
<dbReference type="Gramene" id="OIW08951">
    <property type="protein sequence ID" value="OIW08951"/>
    <property type="gene ID" value="TanjilG_05927"/>
</dbReference>
<dbReference type="PANTHER" id="PTHR33659:SF10">
    <property type="match status" value="1"/>
</dbReference>
<organism evidence="3 4">
    <name type="scientific">Lupinus angustifolius</name>
    <name type="common">Narrow-leaved blue lupine</name>
    <dbReference type="NCBI Taxonomy" id="3871"/>
    <lineage>
        <taxon>Eukaryota</taxon>
        <taxon>Viridiplantae</taxon>
        <taxon>Streptophyta</taxon>
        <taxon>Embryophyta</taxon>
        <taxon>Tracheophyta</taxon>
        <taxon>Spermatophyta</taxon>
        <taxon>Magnoliopsida</taxon>
        <taxon>eudicotyledons</taxon>
        <taxon>Gunneridae</taxon>
        <taxon>Pentapetalae</taxon>
        <taxon>rosids</taxon>
        <taxon>fabids</taxon>
        <taxon>Fabales</taxon>
        <taxon>Fabaceae</taxon>
        <taxon>Papilionoideae</taxon>
        <taxon>50 kb inversion clade</taxon>
        <taxon>genistoids sensu lato</taxon>
        <taxon>core genistoids</taxon>
        <taxon>Genisteae</taxon>
        <taxon>Lupinus</taxon>
    </lineage>
</organism>
<feature type="signal peptide" evidence="2">
    <location>
        <begin position="1"/>
        <end position="24"/>
    </location>
</feature>
<keyword evidence="4" id="KW-1185">Reference proteome</keyword>
<gene>
    <name evidence="3" type="ORF">TanjilG_05927</name>
</gene>
<keyword evidence="1" id="KW-1133">Transmembrane helix</keyword>
<proteinExistence type="predicted"/>
<evidence type="ECO:0000313" key="4">
    <source>
        <dbReference type="Proteomes" id="UP000188354"/>
    </source>
</evidence>
<evidence type="ECO:0000256" key="1">
    <source>
        <dbReference type="SAM" id="Phobius"/>
    </source>
</evidence>
<accession>A0A4P1RED1</accession>
<evidence type="ECO:0000313" key="3">
    <source>
        <dbReference type="EMBL" id="OIW08951.1"/>
    </source>
</evidence>
<keyword evidence="2" id="KW-0732">Signal</keyword>
<name>A0A4P1RED1_LUPAN</name>
<dbReference type="EMBL" id="CM007366">
    <property type="protein sequence ID" value="OIW08951.1"/>
    <property type="molecule type" value="Genomic_DNA"/>
</dbReference>
<keyword evidence="1" id="KW-0472">Membrane</keyword>
<reference evidence="3 4" key="1">
    <citation type="journal article" date="2017" name="Plant Biotechnol. J.">
        <title>A comprehensive draft genome sequence for lupin (Lupinus angustifolius), an emerging health food: insights into plant-microbe interactions and legume evolution.</title>
        <authorList>
            <person name="Hane J.K."/>
            <person name="Ming Y."/>
            <person name="Kamphuis L.G."/>
            <person name="Nelson M.N."/>
            <person name="Garg G."/>
            <person name="Atkins C.A."/>
            <person name="Bayer P.E."/>
            <person name="Bravo A."/>
            <person name="Bringans S."/>
            <person name="Cannon S."/>
            <person name="Edwards D."/>
            <person name="Foley R."/>
            <person name="Gao L.L."/>
            <person name="Harrison M.J."/>
            <person name="Huang W."/>
            <person name="Hurgobin B."/>
            <person name="Li S."/>
            <person name="Liu C.W."/>
            <person name="McGrath A."/>
            <person name="Morahan G."/>
            <person name="Murray J."/>
            <person name="Weller J."/>
            <person name="Jian J."/>
            <person name="Singh K.B."/>
        </authorList>
    </citation>
    <scope>NUCLEOTIDE SEQUENCE [LARGE SCALE GENOMIC DNA]</scope>
    <source>
        <strain evidence="4">cv. Tanjil</strain>
        <tissue evidence="3">Whole plant</tissue>
    </source>
</reference>